<comment type="caution">
    <text evidence="1">The sequence shown here is derived from an EMBL/GenBank/DDBJ whole genome shotgun (WGS) entry which is preliminary data.</text>
</comment>
<protein>
    <recommendedName>
        <fullName evidence="3">MG2 domain-containing protein</fullName>
    </recommendedName>
</protein>
<dbReference type="AlphaFoldDB" id="A0A2M9B4X0"/>
<evidence type="ECO:0000313" key="2">
    <source>
        <dbReference type="Proteomes" id="UP000228535"/>
    </source>
</evidence>
<proteinExistence type="predicted"/>
<evidence type="ECO:0008006" key="3">
    <source>
        <dbReference type="Google" id="ProtNLM"/>
    </source>
</evidence>
<reference evidence="1 2" key="1">
    <citation type="submission" date="2017-11" db="EMBL/GenBank/DDBJ databases">
        <title>Genomic Encyclopedia of Archaeal and Bacterial Type Strains, Phase II (KMG-II): From Individual Species to Whole Genera.</title>
        <authorList>
            <person name="Goeker M."/>
        </authorList>
    </citation>
    <scope>NUCLEOTIDE SEQUENCE [LARGE SCALE GENOMIC DNA]</scope>
    <source>
        <strain evidence="1 2">DSM 11115</strain>
    </source>
</reference>
<sequence>MLLSSPFLLRFGPRLLGRLLPVALGLLGAAPAFGQADSLAQLSRRLRHYSQQRPAEKLFAHLDRPSYVSGETMWFKLYTVDGQRQQPLAASTVAYVEVLNAEQRPVLQAKLGLRHATGQGSLVLPASLPSGTYTVRAYTSWMRNFGPELYFHCPVTIVNTRVPVGPPADKPAAGYDPQFFPEGGYLVQGLASKVGFKITDARGRGVAAEGSVLDAAGQPVATFKTLKFGLGSFAFTPAAAGSGYKAVIRLANQQTITCPLPAVREQGYVLRLEDADAGQLRVTVRTQGAALAGENLYLLAHTRQQVAVAAASALVQGQAVFGVEKSKLTAGITHFTLFNSRREPVCERLYFRPPSAGLGLTVRPDNSQYAARQKVTLQLAAGASAAPANLSVAVYQLDSLTALGGPDISSYLWLSSEVKGPIENPAYYCTAPEADAQAAAATDNLMLTQGWSRFRWAEVLSGPPAPAYLPELNGHLVRGRVVHRLTGAPTAGVGIYLAAPSRAIQLYNSVSKADGSVQFETADWYGPRQLVLQPNATTADSLYRVDLLNPFSEQYAPAARPAGLVLTEALAGSLRRRHVQAQVQQQFFGSRPARYLAPPTDSLAFYGRPDERYLLDAYTRFKVMEEVMREYVPGVLVRIRKDGFHFLVPDDNAREYQENPLVLLDGMPVFDTNKIMAFDPLKVQKLEVVTKRYFVGPFVHPGIVSYTTYKGDLAGFPLDAHALLQEYEGLQGQRDFYAPRYDTPAQQQSRLPDFRNLLYWNPEVVTTPGALPELSFYTSDQVGRYRVVVQGLSQNGLSGSTTATFEVKPAL</sequence>
<dbReference type="Gene3D" id="2.60.40.1930">
    <property type="match status" value="1"/>
</dbReference>
<dbReference type="Proteomes" id="UP000228535">
    <property type="component" value="Unassembled WGS sequence"/>
</dbReference>
<name>A0A2M9B4X0_9BACT</name>
<gene>
    <name evidence="1" type="ORF">CLV45_3645</name>
</gene>
<keyword evidence="2" id="KW-1185">Reference proteome</keyword>
<evidence type="ECO:0000313" key="1">
    <source>
        <dbReference type="EMBL" id="PJJ52987.1"/>
    </source>
</evidence>
<dbReference type="EMBL" id="PGFA01000003">
    <property type="protein sequence ID" value="PJJ52987.1"/>
    <property type="molecule type" value="Genomic_DNA"/>
</dbReference>
<organism evidence="1 2">
    <name type="scientific">Hymenobacter chitinivorans DSM 11115</name>
    <dbReference type="NCBI Taxonomy" id="1121954"/>
    <lineage>
        <taxon>Bacteria</taxon>
        <taxon>Pseudomonadati</taxon>
        <taxon>Bacteroidota</taxon>
        <taxon>Cytophagia</taxon>
        <taxon>Cytophagales</taxon>
        <taxon>Hymenobacteraceae</taxon>
        <taxon>Hymenobacter</taxon>
    </lineage>
</organism>
<accession>A0A2M9B4X0</accession>
<dbReference type="RefSeq" id="WP_157807634.1">
    <property type="nucleotide sequence ID" value="NZ_PGFA01000003.1"/>
</dbReference>
<dbReference type="OrthoDB" id="679547at2"/>